<organism evidence="14 15">
    <name type="scientific">Ectocarpus siliculosus</name>
    <name type="common">Brown alga</name>
    <name type="synonym">Conferva siliculosa</name>
    <dbReference type="NCBI Taxonomy" id="2880"/>
    <lineage>
        <taxon>Eukaryota</taxon>
        <taxon>Sar</taxon>
        <taxon>Stramenopiles</taxon>
        <taxon>Ochrophyta</taxon>
        <taxon>PX clade</taxon>
        <taxon>Phaeophyceae</taxon>
        <taxon>Ectocarpales</taxon>
        <taxon>Ectocarpaceae</taxon>
        <taxon>Ectocarpus</taxon>
    </lineage>
</organism>
<evidence type="ECO:0000256" key="10">
    <source>
        <dbReference type="ARBA" id="ARBA00031621"/>
    </source>
</evidence>
<keyword evidence="6" id="KW-0808">Transferase</keyword>
<feature type="domain" description="Methylated-DNA-[protein]-cysteine S-methyltransferase DNA binding" evidence="13">
    <location>
        <begin position="37"/>
        <end position="87"/>
    </location>
</feature>
<dbReference type="GO" id="GO:0006281">
    <property type="term" value="P:DNA repair"/>
    <property type="evidence" value="ECO:0007669"/>
    <property type="project" value="UniProtKB-KW"/>
</dbReference>
<dbReference type="SUPFAM" id="SSF46767">
    <property type="entry name" value="Methylated DNA-protein cysteine methyltransferase, C-terminal domain"/>
    <property type="match status" value="1"/>
</dbReference>
<keyword evidence="5 14" id="KW-0489">Methyltransferase</keyword>
<reference evidence="14 15" key="1">
    <citation type="journal article" date="2010" name="Nature">
        <title>The Ectocarpus genome and the independent evolution of multicellularity in brown algae.</title>
        <authorList>
            <person name="Cock J.M."/>
            <person name="Sterck L."/>
            <person name="Rouze P."/>
            <person name="Scornet D."/>
            <person name="Allen A.E."/>
            <person name="Amoutzias G."/>
            <person name="Anthouard V."/>
            <person name="Artiguenave F."/>
            <person name="Aury J.M."/>
            <person name="Badger J.H."/>
            <person name="Beszteri B."/>
            <person name="Billiau K."/>
            <person name="Bonnet E."/>
            <person name="Bothwell J.H."/>
            <person name="Bowler C."/>
            <person name="Boyen C."/>
            <person name="Brownlee C."/>
            <person name="Carrano C.J."/>
            <person name="Charrier B."/>
            <person name="Cho G.Y."/>
            <person name="Coelho S.M."/>
            <person name="Collen J."/>
            <person name="Corre E."/>
            <person name="Da Silva C."/>
            <person name="Delage L."/>
            <person name="Delaroque N."/>
            <person name="Dittami S.M."/>
            <person name="Doulbeau S."/>
            <person name="Elias M."/>
            <person name="Farnham G."/>
            <person name="Gachon C.M."/>
            <person name="Gschloessl B."/>
            <person name="Heesch S."/>
            <person name="Jabbari K."/>
            <person name="Jubin C."/>
            <person name="Kawai H."/>
            <person name="Kimura K."/>
            <person name="Kloareg B."/>
            <person name="Kupper F.C."/>
            <person name="Lang D."/>
            <person name="Le Bail A."/>
            <person name="Leblanc C."/>
            <person name="Lerouge P."/>
            <person name="Lohr M."/>
            <person name="Lopez P.J."/>
            <person name="Martens C."/>
            <person name="Maumus F."/>
            <person name="Michel G."/>
            <person name="Miranda-Saavedra D."/>
            <person name="Morales J."/>
            <person name="Moreau H."/>
            <person name="Motomura T."/>
            <person name="Nagasato C."/>
            <person name="Napoli C.A."/>
            <person name="Nelson D.R."/>
            <person name="Nyvall-Collen P."/>
            <person name="Peters A.F."/>
            <person name="Pommier C."/>
            <person name="Potin P."/>
            <person name="Poulain J."/>
            <person name="Quesneville H."/>
            <person name="Read B."/>
            <person name="Rensing S.A."/>
            <person name="Ritter A."/>
            <person name="Rousvoal S."/>
            <person name="Samanta M."/>
            <person name="Samson G."/>
            <person name="Schroeder D.C."/>
            <person name="Segurens B."/>
            <person name="Strittmatter M."/>
            <person name="Tonon T."/>
            <person name="Tregear J.W."/>
            <person name="Valentin K."/>
            <person name="von Dassow P."/>
            <person name="Yamagishi T."/>
            <person name="Van de Peer Y."/>
            <person name="Wincker P."/>
        </authorList>
    </citation>
    <scope>NUCLEOTIDE SEQUENCE [LARGE SCALE GENOMIC DNA]</scope>
    <source>
        <strain evidence="15">Ec32 / CCAP1310/4</strain>
    </source>
</reference>
<dbReference type="InterPro" id="IPR014048">
    <property type="entry name" value="MethylDNA_cys_MeTrfase_DNA-bd"/>
</dbReference>
<evidence type="ECO:0000256" key="12">
    <source>
        <dbReference type="SAM" id="MobiDB-lite"/>
    </source>
</evidence>
<protein>
    <recommendedName>
        <fullName evidence="4">Methylated-DNA--protein-cysteine methyltransferase</fullName>
        <ecNumber evidence="3">2.1.1.63</ecNumber>
    </recommendedName>
    <alternativeName>
        <fullName evidence="9">6-O-methylguanine-DNA methyltransferase</fullName>
    </alternativeName>
    <alternativeName>
        <fullName evidence="10">O-6-methylguanine-DNA-alkyltransferase</fullName>
    </alternativeName>
</protein>
<dbReference type="InterPro" id="IPR036388">
    <property type="entry name" value="WH-like_DNA-bd_sf"/>
</dbReference>
<dbReference type="EMBL" id="FN649740">
    <property type="protein sequence ID" value="CBN76968.1"/>
    <property type="molecule type" value="Genomic_DNA"/>
</dbReference>
<dbReference type="PANTHER" id="PTHR10815">
    <property type="entry name" value="METHYLATED-DNA--PROTEIN-CYSTEINE METHYLTRANSFERASE"/>
    <property type="match status" value="1"/>
</dbReference>
<dbReference type="EMBL" id="FN648420">
    <property type="protein sequence ID" value="CBN76968.1"/>
    <property type="molecule type" value="Genomic_DNA"/>
</dbReference>
<evidence type="ECO:0000256" key="5">
    <source>
        <dbReference type="ARBA" id="ARBA00022603"/>
    </source>
</evidence>
<evidence type="ECO:0000256" key="9">
    <source>
        <dbReference type="ARBA" id="ARBA00030795"/>
    </source>
</evidence>
<proteinExistence type="inferred from homology"/>
<feature type="region of interest" description="Disordered" evidence="12">
    <location>
        <begin position="1"/>
        <end position="27"/>
    </location>
</feature>
<keyword evidence="8" id="KW-0234">DNA repair</keyword>
<dbReference type="InterPro" id="IPR001497">
    <property type="entry name" value="MethylDNA_cys_MeTrfase_AS"/>
</dbReference>
<keyword evidence="15" id="KW-1185">Reference proteome</keyword>
<evidence type="ECO:0000256" key="2">
    <source>
        <dbReference type="ARBA" id="ARBA00008711"/>
    </source>
</evidence>
<keyword evidence="7" id="KW-0227">DNA damage</keyword>
<evidence type="ECO:0000256" key="6">
    <source>
        <dbReference type="ARBA" id="ARBA00022679"/>
    </source>
</evidence>
<dbReference type="GO" id="GO:0032259">
    <property type="term" value="P:methylation"/>
    <property type="evidence" value="ECO:0007669"/>
    <property type="project" value="UniProtKB-KW"/>
</dbReference>
<dbReference type="Gene3D" id="1.10.10.10">
    <property type="entry name" value="Winged helix-like DNA-binding domain superfamily/Winged helix DNA-binding domain"/>
    <property type="match status" value="1"/>
</dbReference>
<evidence type="ECO:0000313" key="14">
    <source>
        <dbReference type="EMBL" id="CBN76968.1"/>
    </source>
</evidence>
<evidence type="ECO:0000256" key="1">
    <source>
        <dbReference type="ARBA" id="ARBA00001286"/>
    </source>
</evidence>
<dbReference type="PANTHER" id="PTHR10815:SF13">
    <property type="entry name" value="METHYLATED-DNA--PROTEIN-CYSTEINE METHYLTRANSFERASE"/>
    <property type="match status" value="1"/>
</dbReference>
<comment type="similarity">
    <text evidence="2">Belongs to the MGMT family.</text>
</comment>
<accession>D8LJ84</accession>
<evidence type="ECO:0000256" key="4">
    <source>
        <dbReference type="ARBA" id="ARBA00015377"/>
    </source>
</evidence>
<dbReference type="OrthoDB" id="1907495at2759"/>
<evidence type="ECO:0000256" key="7">
    <source>
        <dbReference type="ARBA" id="ARBA00022763"/>
    </source>
</evidence>
<dbReference type="Pfam" id="PF01035">
    <property type="entry name" value="DNA_binding_1"/>
    <property type="match status" value="1"/>
</dbReference>
<name>D8LJ84_ECTSI</name>
<evidence type="ECO:0000259" key="13">
    <source>
        <dbReference type="Pfam" id="PF01035"/>
    </source>
</evidence>
<comment type="catalytic activity">
    <reaction evidence="11">
        <text>a 6-O-methyl-2'-deoxyguanosine in DNA + L-cysteinyl-[protein] = S-methyl-L-cysteinyl-[protein] + a 2'-deoxyguanosine in DNA</text>
        <dbReference type="Rhea" id="RHEA:24000"/>
        <dbReference type="Rhea" id="RHEA-COMP:10131"/>
        <dbReference type="Rhea" id="RHEA-COMP:10132"/>
        <dbReference type="Rhea" id="RHEA-COMP:11367"/>
        <dbReference type="Rhea" id="RHEA-COMP:11368"/>
        <dbReference type="ChEBI" id="CHEBI:29950"/>
        <dbReference type="ChEBI" id="CHEBI:82612"/>
        <dbReference type="ChEBI" id="CHEBI:85445"/>
        <dbReference type="ChEBI" id="CHEBI:85448"/>
        <dbReference type="EC" id="2.1.1.63"/>
    </reaction>
</comment>
<dbReference type="Proteomes" id="UP000002630">
    <property type="component" value="Linkage Group LG15"/>
</dbReference>
<dbReference type="AlphaFoldDB" id="D8LJ84"/>
<comment type="catalytic activity">
    <reaction evidence="1">
        <text>a 4-O-methyl-thymidine in DNA + L-cysteinyl-[protein] = a thymidine in DNA + S-methyl-L-cysteinyl-[protein]</text>
        <dbReference type="Rhea" id="RHEA:53428"/>
        <dbReference type="Rhea" id="RHEA-COMP:10131"/>
        <dbReference type="Rhea" id="RHEA-COMP:10132"/>
        <dbReference type="Rhea" id="RHEA-COMP:13555"/>
        <dbReference type="Rhea" id="RHEA-COMP:13556"/>
        <dbReference type="ChEBI" id="CHEBI:29950"/>
        <dbReference type="ChEBI" id="CHEBI:82612"/>
        <dbReference type="ChEBI" id="CHEBI:137386"/>
        <dbReference type="ChEBI" id="CHEBI:137387"/>
        <dbReference type="EC" id="2.1.1.63"/>
    </reaction>
</comment>
<dbReference type="PROSITE" id="PS00374">
    <property type="entry name" value="MGMT"/>
    <property type="match status" value="1"/>
</dbReference>
<dbReference type="GO" id="GO:0003908">
    <property type="term" value="F:methylated-DNA-[protein]-cysteine S-methyltransferase activity"/>
    <property type="evidence" value="ECO:0007669"/>
    <property type="project" value="UniProtKB-EC"/>
</dbReference>
<evidence type="ECO:0000256" key="3">
    <source>
        <dbReference type="ARBA" id="ARBA00011918"/>
    </source>
</evidence>
<sequence>MRDKRQGGKAYPRNKEHTTSQTTEKCALSPFPERDIVKATLLGNPFAPVVPCHRVVMSDLTIGGFSGSFGDCADTRRKRKMLEDEGVRFTNDKVSGNAFVHVFSSPPAGGDKKTPLSGKRKRKAPSTEEEGLK</sequence>
<dbReference type="InterPro" id="IPR036217">
    <property type="entry name" value="MethylDNA_cys_MeTrfase_DNAb"/>
</dbReference>
<dbReference type="EC" id="2.1.1.63" evidence="3"/>
<gene>
    <name evidence="14" type="ORF">Esi_0024_0129</name>
</gene>
<dbReference type="InParanoid" id="D8LJ84"/>
<evidence type="ECO:0000256" key="11">
    <source>
        <dbReference type="ARBA" id="ARBA00049348"/>
    </source>
</evidence>
<dbReference type="CDD" id="cd06445">
    <property type="entry name" value="ATase"/>
    <property type="match status" value="1"/>
</dbReference>
<feature type="region of interest" description="Disordered" evidence="12">
    <location>
        <begin position="100"/>
        <end position="133"/>
    </location>
</feature>
<evidence type="ECO:0000256" key="8">
    <source>
        <dbReference type="ARBA" id="ARBA00023204"/>
    </source>
</evidence>
<evidence type="ECO:0000313" key="15">
    <source>
        <dbReference type="Proteomes" id="UP000002630"/>
    </source>
</evidence>